<feature type="domain" description="Resolvase/invertase-type recombinase catalytic" evidence="3">
    <location>
        <begin position="19"/>
        <end position="173"/>
    </location>
</feature>
<evidence type="ECO:0000256" key="1">
    <source>
        <dbReference type="SAM" id="Coils"/>
    </source>
</evidence>
<dbReference type="GO" id="GO:0003677">
    <property type="term" value="F:DNA binding"/>
    <property type="evidence" value="ECO:0007669"/>
    <property type="project" value="InterPro"/>
</dbReference>
<dbReference type="AlphaFoldDB" id="A0A919RP31"/>
<dbReference type="Gene3D" id="3.40.50.1390">
    <property type="entry name" value="Resolvase, N-terminal catalytic domain"/>
    <property type="match status" value="1"/>
</dbReference>
<dbReference type="InterPro" id="IPR050639">
    <property type="entry name" value="SSR_resolvase"/>
</dbReference>
<dbReference type="SUPFAM" id="SSF53041">
    <property type="entry name" value="Resolvase-like"/>
    <property type="match status" value="1"/>
</dbReference>
<dbReference type="InterPro" id="IPR011109">
    <property type="entry name" value="DNA_bind_recombinase_dom"/>
</dbReference>
<dbReference type="InterPro" id="IPR038109">
    <property type="entry name" value="DNA_bind_recomb_sf"/>
</dbReference>
<sequence>MTNPLSATSPLPSGNILPTGREYLRVSKDRSGRMKSPAQQHDENKKSCDRHGITLGEPYTESKAVSASRYSDETRDGFERLITDLRDGRFGADVLVMWESSRGSRRVGEWVTMLDLLEDRGTLVHVTTHGRTYDPANPRDRRTLLEDAVDSEYESAKTRGRIKRDMKASAAEGRPHGVCPYGYLPVYRSDRRALDTWKPDPERAPVIRELFERLRNGHSFKSITRDFAARGIVNRKGQPFSHQHLRDMAAKAVYAGYRAYLPKDQKGKGIKPELIEGTWEPIVDRALWWDVQRILSEPGHQSKAPRPGRVLHEYTGTVRCDVCRGPIGTVSSGQPGVLDYKCAIGGCLRIRKADVDEVITGVILAYLERPDVYASLTAGSTTTAEVQEAQAELAQLRAELEEAENDTPATLGEAKAVGKLIDRLTGEIADVERRVRELTAPGDLMALIEPGADVAKRWKAAPVSARRKAAAILLTPEHLGQVRLTRSPVRNTRVPAHQRMIWDREARDAA</sequence>
<dbReference type="PANTHER" id="PTHR30461:SF23">
    <property type="entry name" value="DNA RECOMBINASE-RELATED"/>
    <property type="match status" value="1"/>
</dbReference>
<evidence type="ECO:0000259" key="3">
    <source>
        <dbReference type="PROSITE" id="PS51736"/>
    </source>
</evidence>
<dbReference type="Proteomes" id="UP000606172">
    <property type="component" value="Unassembled WGS sequence"/>
</dbReference>
<comment type="caution">
    <text evidence="5">The sequence shown here is derived from an EMBL/GenBank/DDBJ whole genome shotgun (WGS) entry which is preliminary data.</text>
</comment>
<feature type="domain" description="Recombinase" evidence="4">
    <location>
        <begin position="180"/>
        <end position="301"/>
    </location>
</feature>
<evidence type="ECO:0000313" key="5">
    <source>
        <dbReference type="EMBL" id="GII97327.1"/>
    </source>
</evidence>
<feature type="region of interest" description="Disordered" evidence="2">
    <location>
        <begin position="26"/>
        <end position="71"/>
    </location>
</feature>
<evidence type="ECO:0008006" key="7">
    <source>
        <dbReference type="Google" id="ProtNLM"/>
    </source>
</evidence>
<dbReference type="SMART" id="SM00857">
    <property type="entry name" value="Resolvase"/>
    <property type="match status" value="1"/>
</dbReference>
<dbReference type="PROSITE" id="PS51736">
    <property type="entry name" value="RECOMBINASES_3"/>
    <property type="match status" value="1"/>
</dbReference>
<dbReference type="CDD" id="cd00338">
    <property type="entry name" value="Ser_Recombinase"/>
    <property type="match status" value="1"/>
</dbReference>
<dbReference type="GO" id="GO:0000150">
    <property type="term" value="F:DNA strand exchange activity"/>
    <property type="evidence" value="ECO:0007669"/>
    <property type="project" value="InterPro"/>
</dbReference>
<dbReference type="Pfam" id="PF07508">
    <property type="entry name" value="Recombinase"/>
    <property type="match status" value="1"/>
</dbReference>
<keyword evidence="6" id="KW-1185">Reference proteome</keyword>
<keyword evidence="1" id="KW-0175">Coiled coil</keyword>
<evidence type="ECO:0000256" key="2">
    <source>
        <dbReference type="SAM" id="MobiDB-lite"/>
    </source>
</evidence>
<dbReference type="Gene3D" id="3.90.1750.20">
    <property type="entry name" value="Putative Large Serine Recombinase, Chain B, Domain 2"/>
    <property type="match status" value="1"/>
</dbReference>
<evidence type="ECO:0000259" key="4">
    <source>
        <dbReference type="PROSITE" id="PS51737"/>
    </source>
</evidence>
<dbReference type="PANTHER" id="PTHR30461">
    <property type="entry name" value="DNA-INVERTASE FROM LAMBDOID PROPHAGE"/>
    <property type="match status" value="1"/>
</dbReference>
<feature type="compositionally biased region" description="Basic and acidic residues" evidence="2">
    <location>
        <begin position="40"/>
        <end position="52"/>
    </location>
</feature>
<evidence type="ECO:0000313" key="6">
    <source>
        <dbReference type="Proteomes" id="UP000606172"/>
    </source>
</evidence>
<gene>
    <name evidence="5" type="ORF">Ssi02_75580</name>
</gene>
<dbReference type="PROSITE" id="PS51737">
    <property type="entry name" value="RECOMBINASE_DNA_BIND"/>
    <property type="match status" value="1"/>
</dbReference>
<protein>
    <recommendedName>
        <fullName evidence="7">Recombinase family protein</fullName>
    </recommendedName>
</protein>
<organism evidence="5 6">
    <name type="scientific">Sinosporangium siamense</name>
    <dbReference type="NCBI Taxonomy" id="1367973"/>
    <lineage>
        <taxon>Bacteria</taxon>
        <taxon>Bacillati</taxon>
        <taxon>Actinomycetota</taxon>
        <taxon>Actinomycetes</taxon>
        <taxon>Streptosporangiales</taxon>
        <taxon>Streptosporangiaceae</taxon>
        <taxon>Sinosporangium</taxon>
    </lineage>
</organism>
<dbReference type="InterPro" id="IPR006119">
    <property type="entry name" value="Resolv_N"/>
</dbReference>
<dbReference type="Pfam" id="PF00239">
    <property type="entry name" value="Resolvase"/>
    <property type="match status" value="1"/>
</dbReference>
<feature type="coiled-coil region" evidence="1">
    <location>
        <begin position="379"/>
        <end position="413"/>
    </location>
</feature>
<dbReference type="RefSeq" id="WP_204032974.1">
    <property type="nucleotide sequence ID" value="NZ_BOOW01000058.1"/>
</dbReference>
<reference evidence="5" key="1">
    <citation type="submission" date="2021-01" db="EMBL/GenBank/DDBJ databases">
        <title>Whole genome shotgun sequence of Sinosporangium siamense NBRC 109515.</title>
        <authorList>
            <person name="Komaki H."/>
            <person name="Tamura T."/>
        </authorList>
    </citation>
    <scope>NUCLEOTIDE SEQUENCE</scope>
    <source>
        <strain evidence="5">NBRC 109515</strain>
    </source>
</reference>
<name>A0A919RP31_9ACTN</name>
<dbReference type="EMBL" id="BOOW01000058">
    <property type="protein sequence ID" value="GII97327.1"/>
    <property type="molecule type" value="Genomic_DNA"/>
</dbReference>
<accession>A0A919RP31</accession>
<dbReference type="InterPro" id="IPR036162">
    <property type="entry name" value="Resolvase-like_N_sf"/>
</dbReference>
<proteinExistence type="predicted"/>